<dbReference type="Pfam" id="PF00646">
    <property type="entry name" value="F-box"/>
    <property type="match status" value="1"/>
</dbReference>
<dbReference type="EnsemblPlants" id="PNT76386">
    <property type="protein sequence ID" value="PNT76386"/>
    <property type="gene ID" value="BRADI_1g47660v3"/>
</dbReference>
<dbReference type="Gramene" id="PNT76386">
    <property type="protein sequence ID" value="PNT76386"/>
    <property type="gene ID" value="BRADI_1g47660v3"/>
</dbReference>
<evidence type="ECO:0000256" key="1">
    <source>
        <dbReference type="SAM" id="MobiDB-lite"/>
    </source>
</evidence>
<dbReference type="NCBIfam" id="TIGR01640">
    <property type="entry name" value="F_box_assoc_1"/>
    <property type="match status" value="1"/>
</dbReference>
<protein>
    <recommendedName>
        <fullName evidence="2">F-box domain-containing protein</fullName>
    </recommendedName>
</protein>
<dbReference type="InterPro" id="IPR056592">
    <property type="entry name" value="Beta-prop_At3g26010-like"/>
</dbReference>
<evidence type="ECO:0000313" key="4">
    <source>
        <dbReference type="EnsemblPlants" id="PNT76386"/>
    </source>
</evidence>
<dbReference type="SMART" id="SM00256">
    <property type="entry name" value="FBOX"/>
    <property type="match status" value="1"/>
</dbReference>
<dbReference type="Pfam" id="PF24750">
    <property type="entry name" value="b-prop_At3g26010-like"/>
    <property type="match status" value="1"/>
</dbReference>
<reference evidence="3 4" key="1">
    <citation type="journal article" date="2010" name="Nature">
        <title>Genome sequencing and analysis of the model grass Brachypodium distachyon.</title>
        <authorList>
            <consortium name="International Brachypodium Initiative"/>
        </authorList>
    </citation>
    <scope>NUCLEOTIDE SEQUENCE [LARGE SCALE GENOMIC DNA]</scope>
    <source>
        <strain evidence="3 4">Bd21</strain>
    </source>
</reference>
<name>A0A2K2DQ27_BRADI</name>
<sequence>MDETESSKQKKLRTGDHPPTNPAATLLTDDLVVEILSRLPAKSLHRFKCVSPSWRDLIAHPAHRKKLPQTLAGFLYGTDDSHFANVSGGPAPLNASVPVLLDKYLHLDTCNGLLFCLCYSEPPPTSSTTEFDSHYIVCNPATERWVELPPHPRAEFNSICRTPRLAFDPAVSPHFHVLEFEETDRRKHITGLNIYSSKTGAWNHRGSELGEEVALFSGITSAYLGGMLHLLGMLPMNDFDSVLVVVDMEGKVWKTIHVPHGFSFGTLFGTIALSQGCLHYANTIQAPTSKKMKKKDALSLAPKIALWYLEDYDSKEWVLKHSISTDKLFSRNVMEFKVAAIHPDCDTVFSLSCETGRLASCDMRRQKFHILNLEKSMTWDLLPYVPLFSDSLAEAVGQ</sequence>
<feature type="compositionally biased region" description="Basic and acidic residues" evidence="1">
    <location>
        <begin position="1"/>
        <end position="16"/>
    </location>
</feature>
<dbReference type="CDD" id="cd22157">
    <property type="entry name" value="F-box_AtFBW1-like"/>
    <property type="match status" value="1"/>
</dbReference>
<evidence type="ECO:0000313" key="3">
    <source>
        <dbReference type="EMBL" id="PNT76386.1"/>
    </source>
</evidence>
<dbReference type="InterPro" id="IPR055290">
    <property type="entry name" value="At3g26010-like"/>
</dbReference>
<proteinExistence type="predicted"/>
<dbReference type="InterPro" id="IPR036047">
    <property type="entry name" value="F-box-like_dom_sf"/>
</dbReference>
<dbReference type="PANTHER" id="PTHR35546:SF125">
    <property type="entry name" value="F-BOX DOMAIN-CONTAINING PROTEIN"/>
    <property type="match status" value="1"/>
</dbReference>
<gene>
    <name evidence="3" type="ORF">BRADI_1g47660v3</name>
</gene>
<dbReference type="InParanoid" id="A0A2K2DQ27"/>
<dbReference type="SUPFAM" id="SSF81383">
    <property type="entry name" value="F-box domain"/>
    <property type="match status" value="1"/>
</dbReference>
<evidence type="ECO:0000313" key="5">
    <source>
        <dbReference type="Proteomes" id="UP000008810"/>
    </source>
</evidence>
<dbReference type="STRING" id="15368.A0A2K2DQ27"/>
<dbReference type="InterPro" id="IPR001810">
    <property type="entry name" value="F-box_dom"/>
</dbReference>
<reference evidence="4" key="3">
    <citation type="submission" date="2018-08" db="UniProtKB">
        <authorList>
            <consortium name="EnsemblPlants"/>
        </authorList>
    </citation>
    <scope>IDENTIFICATION</scope>
    <source>
        <strain evidence="4">cv. Bd21</strain>
    </source>
</reference>
<reference evidence="3" key="2">
    <citation type="submission" date="2017-06" db="EMBL/GenBank/DDBJ databases">
        <title>WGS assembly of Brachypodium distachyon.</title>
        <authorList>
            <consortium name="The International Brachypodium Initiative"/>
            <person name="Lucas S."/>
            <person name="Harmon-Smith M."/>
            <person name="Lail K."/>
            <person name="Tice H."/>
            <person name="Grimwood J."/>
            <person name="Bruce D."/>
            <person name="Barry K."/>
            <person name="Shu S."/>
            <person name="Lindquist E."/>
            <person name="Wang M."/>
            <person name="Pitluck S."/>
            <person name="Vogel J.P."/>
            <person name="Garvin D.F."/>
            <person name="Mockler T.C."/>
            <person name="Schmutz J."/>
            <person name="Rokhsar D."/>
            <person name="Bevan M.W."/>
        </authorList>
    </citation>
    <scope>NUCLEOTIDE SEQUENCE</scope>
    <source>
        <strain evidence="3">Bd21</strain>
    </source>
</reference>
<evidence type="ECO:0000259" key="2">
    <source>
        <dbReference type="SMART" id="SM00256"/>
    </source>
</evidence>
<accession>A0A2K2DQ27</accession>
<keyword evidence="5" id="KW-1185">Reference proteome</keyword>
<dbReference type="AlphaFoldDB" id="A0A2K2DQ27"/>
<dbReference type="Proteomes" id="UP000008810">
    <property type="component" value="Chromosome 1"/>
</dbReference>
<feature type="region of interest" description="Disordered" evidence="1">
    <location>
        <begin position="1"/>
        <end position="24"/>
    </location>
</feature>
<dbReference type="ExpressionAtlas" id="A0A2K2DQ27">
    <property type="expression patterns" value="baseline"/>
</dbReference>
<organism evidence="3">
    <name type="scientific">Brachypodium distachyon</name>
    <name type="common">Purple false brome</name>
    <name type="synonym">Trachynia distachya</name>
    <dbReference type="NCBI Taxonomy" id="15368"/>
    <lineage>
        <taxon>Eukaryota</taxon>
        <taxon>Viridiplantae</taxon>
        <taxon>Streptophyta</taxon>
        <taxon>Embryophyta</taxon>
        <taxon>Tracheophyta</taxon>
        <taxon>Spermatophyta</taxon>
        <taxon>Magnoliopsida</taxon>
        <taxon>Liliopsida</taxon>
        <taxon>Poales</taxon>
        <taxon>Poaceae</taxon>
        <taxon>BOP clade</taxon>
        <taxon>Pooideae</taxon>
        <taxon>Stipodae</taxon>
        <taxon>Brachypodieae</taxon>
        <taxon>Brachypodium</taxon>
    </lineage>
</organism>
<dbReference type="InterPro" id="IPR017451">
    <property type="entry name" value="F-box-assoc_interact_dom"/>
</dbReference>
<dbReference type="OrthoDB" id="595474at2759"/>
<feature type="domain" description="F-box" evidence="2">
    <location>
        <begin position="27"/>
        <end position="67"/>
    </location>
</feature>
<dbReference type="EMBL" id="CM000880">
    <property type="protein sequence ID" value="PNT76386.1"/>
    <property type="molecule type" value="Genomic_DNA"/>
</dbReference>
<dbReference type="Gene3D" id="1.20.1280.50">
    <property type="match status" value="1"/>
</dbReference>
<dbReference type="PANTHER" id="PTHR35546">
    <property type="entry name" value="F-BOX PROTEIN INTERACTION DOMAIN PROTEIN-RELATED"/>
    <property type="match status" value="1"/>
</dbReference>